<name>A0A182N7R5_9DIPT</name>
<organism evidence="2 3">
    <name type="scientific">Anopheles dirus</name>
    <dbReference type="NCBI Taxonomy" id="7168"/>
    <lineage>
        <taxon>Eukaryota</taxon>
        <taxon>Metazoa</taxon>
        <taxon>Ecdysozoa</taxon>
        <taxon>Arthropoda</taxon>
        <taxon>Hexapoda</taxon>
        <taxon>Insecta</taxon>
        <taxon>Pterygota</taxon>
        <taxon>Neoptera</taxon>
        <taxon>Endopterygota</taxon>
        <taxon>Diptera</taxon>
        <taxon>Nematocera</taxon>
        <taxon>Culicoidea</taxon>
        <taxon>Culicidae</taxon>
        <taxon>Anophelinae</taxon>
        <taxon>Anopheles</taxon>
    </lineage>
</organism>
<dbReference type="STRING" id="7168.A0A182N7R5"/>
<feature type="domain" description="BTB" evidence="1">
    <location>
        <begin position="89"/>
        <end position="155"/>
    </location>
</feature>
<dbReference type="Gene3D" id="1.25.40.420">
    <property type="match status" value="2"/>
</dbReference>
<dbReference type="SMART" id="SM00875">
    <property type="entry name" value="BACK"/>
    <property type="match status" value="2"/>
</dbReference>
<dbReference type="PROSITE" id="PS50097">
    <property type="entry name" value="BTB"/>
    <property type="match status" value="3"/>
</dbReference>
<dbReference type="Proteomes" id="UP000075884">
    <property type="component" value="Unassembled WGS sequence"/>
</dbReference>
<dbReference type="EnsemblMetazoa" id="ADIR003689-RA">
    <property type="protein sequence ID" value="ADIR003689-PA"/>
    <property type="gene ID" value="ADIR003689"/>
</dbReference>
<reference evidence="3" key="1">
    <citation type="submission" date="2013-03" db="EMBL/GenBank/DDBJ databases">
        <title>The Genome Sequence of Anopheles dirus WRAIR2.</title>
        <authorList>
            <consortium name="The Broad Institute Genomics Platform"/>
            <person name="Neafsey D.E."/>
            <person name="Walton C."/>
            <person name="Walker B."/>
            <person name="Young S.K."/>
            <person name="Zeng Q."/>
            <person name="Gargeya S."/>
            <person name="Fitzgerald M."/>
            <person name="Haas B."/>
            <person name="Abouelleil A."/>
            <person name="Allen A.W."/>
            <person name="Alvarado L."/>
            <person name="Arachchi H.M."/>
            <person name="Berlin A.M."/>
            <person name="Chapman S.B."/>
            <person name="Gainer-Dewar J."/>
            <person name="Goldberg J."/>
            <person name="Griggs A."/>
            <person name="Gujja S."/>
            <person name="Hansen M."/>
            <person name="Howarth C."/>
            <person name="Imamovic A."/>
            <person name="Ireland A."/>
            <person name="Larimer J."/>
            <person name="McCowan C."/>
            <person name="Murphy C."/>
            <person name="Pearson M."/>
            <person name="Poon T.W."/>
            <person name="Priest M."/>
            <person name="Roberts A."/>
            <person name="Saif S."/>
            <person name="Shea T."/>
            <person name="Sisk P."/>
            <person name="Sykes S."/>
            <person name="Wortman J."/>
            <person name="Nusbaum C."/>
            <person name="Birren B."/>
        </authorList>
    </citation>
    <scope>NUCLEOTIDE SEQUENCE [LARGE SCALE GENOMIC DNA]</scope>
    <source>
        <strain evidence="3">WRAIR2</strain>
    </source>
</reference>
<dbReference type="InterPro" id="IPR011705">
    <property type="entry name" value="BACK"/>
</dbReference>
<dbReference type="Pfam" id="PF00651">
    <property type="entry name" value="BTB"/>
    <property type="match status" value="3"/>
</dbReference>
<dbReference type="FunFam" id="1.25.40.420:FF:000005">
    <property type="entry name" value="BTB/POZ domain-containing protein 9"/>
    <property type="match status" value="1"/>
</dbReference>
<dbReference type="Gene3D" id="3.30.710.10">
    <property type="entry name" value="Potassium Channel Kv1.1, Chain A"/>
    <property type="match status" value="3"/>
</dbReference>
<dbReference type="InterPro" id="IPR052407">
    <property type="entry name" value="BTB_POZ_domain_cont_9"/>
</dbReference>
<feature type="domain" description="BTB" evidence="1">
    <location>
        <begin position="367"/>
        <end position="433"/>
    </location>
</feature>
<dbReference type="PANTHER" id="PTHR46306:SF1">
    <property type="entry name" value="BTB_POZ DOMAIN-CONTAINING PROTEIN 9"/>
    <property type="match status" value="1"/>
</dbReference>
<dbReference type="GO" id="GO:0008344">
    <property type="term" value="P:adult locomotory behavior"/>
    <property type="evidence" value="ECO:0007669"/>
    <property type="project" value="TreeGrafter"/>
</dbReference>
<dbReference type="VEuPathDB" id="VectorBase:ADIR003689"/>
<evidence type="ECO:0000259" key="1">
    <source>
        <dbReference type="PROSITE" id="PS50097"/>
    </source>
</evidence>
<sequence>DPARSDYFRALLYGGLKASNQKEVRLSVPLEPFKYLLKYMYSGKLSLNHINNMSYLGKDAKNKRCTDEVKHMELLSLSLSTLCMSPLNADVTFIVNGDRIPAHRAILAARSESFSVLINNELKTSKDNEIKIEAPVKPFKYLLKYIYSGNMSLKQMGQDDFQGILDLATMYGFKDLIAAISGHLSETIRLGNVCATLEMARLFEMDELCTACELFIDHNATDVLRDKSFRKLSFITLSLLLDRDSIAAQEVDIFRAVYDWYQHSAHGFQYGPFIFEKVRFTLMSRDELQRVVQPTKVLDKGRLRDVMAEKKNASASCRTKFLEELPSRVINKNTNNIRMQNPSKDEIVHTDVLAAQMVKMYMNGDYADVLFVVENERIPAHRMFLAARSDYFRALLYGGLKESNQKEVKLSVRLKPFKYLLKYMYSGKLSLNHIKLEDILDTLGLTDVFNLSVLKTAISEYLCKVISLSNVCTVLNSAQIYALSGLISQCHSFMDVNATQVLKQETFRNISYQALISVLDRKSFSAYEIEIFQAVHNWCGLNKENADKIKNLYAKVRFTAMSQKELLTVVRGTNVLKPSELLDIITQKDSTDHLPFRGVVECVQARNVEFGNVAC</sequence>
<feature type="domain" description="BTB" evidence="1">
    <location>
        <begin position="1"/>
        <end position="49"/>
    </location>
</feature>
<dbReference type="SUPFAM" id="SSF54695">
    <property type="entry name" value="POZ domain"/>
    <property type="match status" value="3"/>
</dbReference>
<dbReference type="AlphaFoldDB" id="A0A182N7R5"/>
<reference evidence="2" key="2">
    <citation type="submission" date="2020-05" db="UniProtKB">
        <authorList>
            <consortium name="EnsemblMetazoa"/>
        </authorList>
    </citation>
    <scope>IDENTIFICATION</scope>
    <source>
        <strain evidence="2">WRAIR2</strain>
    </source>
</reference>
<proteinExistence type="predicted"/>
<dbReference type="GO" id="GO:0005737">
    <property type="term" value="C:cytoplasm"/>
    <property type="evidence" value="ECO:0007669"/>
    <property type="project" value="TreeGrafter"/>
</dbReference>
<accession>A0A182N7R5</accession>
<dbReference type="PANTHER" id="PTHR46306">
    <property type="entry name" value="BTB/POZ DOMAIN-CONTAINING PROTEIN 9"/>
    <property type="match status" value="1"/>
</dbReference>
<evidence type="ECO:0000313" key="3">
    <source>
        <dbReference type="Proteomes" id="UP000075884"/>
    </source>
</evidence>
<dbReference type="Pfam" id="PF07707">
    <property type="entry name" value="BACK"/>
    <property type="match status" value="2"/>
</dbReference>
<keyword evidence="3" id="KW-1185">Reference proteome</keyword>
<dbReference type="GO" id="GO:0050804">
    <property type="term" value="P:modulation of chemical synaptic transmission"/>
    <property type="evidence" value="ECO:0007669"/>
    <property type="project" value="TreeGrafter"/>
</dbReference>
<dbReference type="InterPro" id="IPR011333">
    <property type="entry name" value="SKP1/BTB/POZ_sf"/>
</dbReference>
<evidence type="ECO:0000313" key="2">
    <source>
        <dbReference type="EnsemblMetazoa" id="ADIR003689-PA"/>
    </source>
</evidence>
<dbReference type="GO" id="GO:0048512">
    <property type="term" value="P:circadian behavior"/>
    <property type="evidence" value="ECO:0007669"/>
    <property type="project" value="TreeGrafter"/>
</dbReference>
<dbReference type="SMART" id="SM00225">
    <property type="entry name" value="BTB"/>
    <property type="match status" value="2"/>
</dbReference>
<protein>
    <recommendedName>
        <fullName evidence="1">BTB domain-containing protein</fullName>
    </recommendedName>
</protein>
<dbReference type="InterPro" id="IPR000210">
    <property type="entry name" value="BTB/POZ_dom"/>
</dbReference>